<gene>
    <name evidence="3" type="ORF">Vau01_087020</name>
</gene>
<evidence type="ECO:0000313" key="4">
    <source>
        <dbReference type="Proteomes" id="UP000612585"/>
    </source>
</evidence>
<protein>
    <recommendedName>
        <fullName evidence="5">Two-component system, NarL family, sensor histidine kinase DesK</fullName>
    </recommendedName>
</protein>
<feature type="transmembrane region" description="Helical" evidence="2">
    <location>
        <begin position="166"/>
        <end position="186"/>
    </location>
</feature>
<sequence length="375" mass="39829">MPAGSDTALRARPLPDVAVATAPPGTVTGRDPAGDRHPARLAWAPDTRGRRCTLTAPGHSDRMIRLATAAPIAVLAAGLGVQLVLTPVYNSDLTNTLTTLVLMSCYLPMCGYLVWSAAHLRRPRHGGWILAAMTVIIAAGVPLVGSEWQLAFAHLLVSTMIVLPRPWSIVAGGVLLAALVPVDLLVNPRPNPIWTDLVVVQRTAAVLVPTWFAGALRALRAAREDLAGRAVLRERVRIDGELARTVGDSLDTIARRGEATAALAGTDPEAARRELRALVDGSRRTLAAARRLVRSYQRVPLRAELDTALDLLAAAGVPARLVLPAGDLPQYADNEVREALRAAVDRLLRDGSTGTPVITLGAPDGRLRLTVEDPA</sequence>
<dbReference type="RefSeq" id="WP_204005976.1">
    <property type="nucleotide sequence ID" value="NZ_BOPG01000064.1"/>
</dbReference>
<evidence type="ECO:0008006" key="5">
    <source>
        <dbReference type="Google" id="ProtNLM"/>
    </source>
</evidence>
<evidence type="ECO:0000256" key="1">
    <source>
        <dbReference type="SAM" id="MobiDB-lite"/>
    </source>
</evidence>
<feature type="transmembrane region" description="Helical" evidence="2">
    <location>
        <begin position="66"/>
        <end position="85"/>
    </location>
</feature>
<name>A0A8J3ZC07_9ACTN</name>
<feature type="region of interest" description="Disordered" evidence="1">
    <location>
        <begin position="1"/>
        <end position="36"/>
    </location>
</feature>
<accession>A0A8J3ZC07</accession>
<dbReference type="Proteomes" id="UP000612585">
    <property type="component" value="Unassembled WGS sequence"/>
</dbReference>
<dbReference type="EMBL" id="BOPG01000064">
    <property type="protein sequence ID" value="GIJ61186.1"/>
    <property type="molecule type" value="Genomic_DNA"/>
</dbReference>
<proteinExistence type="predicted"/>
<dbReference type="AlphaFoldDB" id="A0A8J3ZC07"/>
<keyword evidence="2" id="KW-1133">Transmembrane helix</keyword>
<keyword evidence="2" id="KW-0812">Transmembrane</keyword>
<feature type="transmembrane region" description="Helical" evidence="2">
    <location>
        <begin position="97"/>
        <end position="115"/>
    </location>
</feature>
<organism evidence="3 4">
    <name type="scientific">Virgisporangium aurantiacum</name>
    <dbReference type="NCBI Taxonomy" id="175570"/>
    <lineage>
        <taxon>Bacteria</taxon>
        <taxon>Bacillati</taxon>
        <taxon>Actinomycetota</taxon>
        <taxon>Actinomycetes</taxon>
        <taxon>Micromonosporales</taxon>
        <taxon>Micromonosporaceae</taxon>
        <taxon>Virgisporangium</taxon>
    </lineage>
</organism>
<dbReference type="Gene3D" id="6.10.250.2870">
    <property type="match status" value="1"/>
</dbReference>
<keyword evidence="2" id="KW-0472">Membrane</keyword>
<comment type="caution">
    <text evidence="3">The sequence shown here is derived from an EMBL/GenBank/DDBJ whole genome shotgun (WGS) entry which is preliminary data.</text>
</comment>
<evidence type="ECO:0000256" key="2">
    <source>
        <dbReference type="SAM" id="Phobius"/>
    </source>
</evidence>
<reference evidence="3" key="1">
    <citation type="submission" date="2021-01" db="EMBL/GenBank/DDBJ databases">
        <title>Whole genome shotgun sequence of Virgisporangium aurantiacum NBRC 16421.</title>
        <authorList>
            <person name="Komaki H."/>
            <person name="Tamura T."/>
        </authorList>
    </citation>
    <scope>NUCLEOTIDE SEQUENCE</scope>
    <source>
        <strain evidence="3">NBRC 16421</strain>
    </source>
</reference>
<feature type="transmembrane region" description="Helical" evidence="2">
    <location>
        <begin position="127"/>
        <end position="146"/>
    </location>
</feature>
<evidence type="ECO:0000313" key="3">
    <source>
        <dbReference type="EMBL" id="GIJ61186.1"/>
    </source>
</evidence>
<keyword evidence="4" id="KW-1185">Reference proteome</keyword>